<dbReference type="EMBL" id="QFOI01000120">
    <property type="protein sequence ID" value="PZP49260.1"/>
    <property type="molecule type" value="Genomic_DNA"/>
</dbReference>
<protein>
    <recommendedName>
        <fullName evidence="3">alpha-L-fucosidase</fullName>
        <ecNumber evidence="3">3.2.1.51</ecNumber>
    </recommendedName>
</protein>
<comment type="caution">
    <text evidence="9">The sequence shown here is derived from an EMBL/GenBank/DDBJ whole genome shotgun (WGS) entry which is preliminary data.</text>
</comment>
<organism evidence="9 10">
    <name type="scientific">Pseudopedobacter saltans</name>
    <dbReference type="NCBI Taxonomy" id="151895"/>
    <lineage>
        <taxon>Bacteria</taxon>
        <taxon>Pseudomonadati</taxon>
        <taxon>Bacteroidota</taxon>
        <taxon>Sphingobacteriia</taxon>
        <taxon>Sphingobacteriales</taxon>
        <taxon>Sphingobacteriaceae</taxon>
        <taxon>Pseudopedobacter</taxon>
    </lineage>
</organism>
<dbReference type="EC" id="3.2.1.51" evidence="3"/>
<evidence type="ECO:0000256" key="3">
    <source>
        <dbReference type="ARBA" id="ARBA00012662"/>
    </source>
</evidence>
<dbReference type="SMART" id="SM00812">
    <property type="entry name" value="Alpha_L_fucos"/>
    <property type="match status" value="1"/>
</dbReference>
<evidence type="ECO:0000256" key="4">
    <source>
        <dbReference type="ARBA" id="ARBA00022729"/>
    </source>
</evidence>
<dbReference type="InterPro" id="IPR057739">
    <property type="entry name" value="Glyco_hydro_29_N"/>
</dbReference>
<dbReference type="GO" id="GO:0005764">
    <property type="term" value="C:lysosome"/>
    <property type="evidence" value="ECO:0007669"/>
    <property type="project" value="TreeGrafter"/>
</dbReference>
<evidence type="ECO:0000256" key="1">
    <source>
        <dbReference type="ARBA" id="ARBA00004071"/>
    </source>
</evidence>
<dbReference type="PANTHER" id="PTHR10030">
    <property type="entry name" value="ALPHA-L-FUCOSIDASE"/>
    <property type="match status" value="1"/>
</dbReference>
<keyword evidence="5" id="KW-0378">Hydrolase</keyword>
<sequence length="435" mass="49775">MLISRAQNVNLPKVEVEARTSFSKDRFGMFIHWGLFSLLGDGEWVLNNRNIPFENYKLLEKSFNPVDFDADKWVSVAKAGGMKYITLVTRHHDGFSLWDTKYSDFNIMHTPYKKDIVKQLADACHQQGLKIFFYYSLLDWGREDYSFSTGRTGKGTGRKSQKDWNAYIQFMKNQLTELLTNYGEVAGIWFDGYWDQMPVESSTRKDSDVYVDWHIKEIYDLIHKLQPQCLIGNNHHMKPMPGEDFQMFEQDVPGENSHGLSFQKPSDLPLETCATMNNNWGYDIKDDSYKSFPKLIALLVKSAGAGANLLLNIGPLPNGEIQSGFSSRIDSMGNWMRTYGASVYNTNGGYIAQQQWGVITQTPDKMFIHILNKPNGNITLPSFPFKKIKNVYSLNDHNIKVNYQFKQGVLTIENSANMEAPPYNDPDKIIVVEGK</sequence>
<keyword evidence="4" id="KW-0732">Signal</keyword>
<dbReference type="GO" id="GO:0004560">
    <property type="term" value="F:alpha-L-fucosidase activity"/>
    <property type="evidence" value="ECO:0007669"/>
    <property type="project" value="InterPro"/>
</dbReference>
<evidence type="ECO:0000259" key="8">
    <source>
        <dbReference type="Pfam" id="PF01120"/>
    </source>
</evidence>
<evidence type="ECO:0000256" key="2">
    <source>
        <dbReference type="ARBA" id="ARBA00007951"/>
    </source>
</evidence>
<dbReference type="InterPro" id="IPR016286">
    <property type="entry name" value="FUC_metazoa-typ"/>
</dbReference>
<dbReference type="Pfam" id="PF01120">
    <property type="entry name" value="Alpha_L_fucos"/>
    <property type="match status" value="1"/>
</dbReference>
<evidence type="ECO:0000256" key="5">
    <source>
        <dbReference type="ARBA" id="ARBA00022801"/>
    </source>
</evidence>
<comment type="function">
    <text evidence="1">Alpha-L-fucosidase is responsible for hydrolyzing the alpha-1,6-linked fucose joined to the reducing-end N-acetylglucosamine of the carbohydrate moieties of glycoproteins.</text>
</comment>
<feature type="site" description="May be important for catalysis" evidence="7">
    <location>
        <position position="273"/>
    </location>
</feature>
<evidence type="ECO:0000256" key="6">
    <source>
        <dbReference type="ARBA" id="ARBA00023295"/>
    </source>
</evidence>
<dbReference type="PANTHER" id="PTHR10030:SF37">
    <property type="entry name" value="ALPHA-L-FUCOSIDASE-RELATED"/>
    <property type="match status" value="1"/>
</dbReference>
<dbReference type="PIRSF" id="PIRSF001092">
    <property type="entry name" value="Alpha-L-fucosidase"/>
    <property type="match status" value="1"/>
</dbReference>
<comment type="similarity">
    <text evidence="2">Belongs to the glycosyl hydrolase 29 family.</text>
</comment>
<evidence type="ECO:0000313" key="9">
    <source>
        <dbReference type="EMBL" id="PZP49260.1"/>
    </source>
</evidence>
<dbReference type="GO" id="GO:0016139">
    <property type="term" value="P:glycoside catabolic process"/>
    <property type="evidence" value="ECO:0007669"/>
    <property type="project" value="TreeGrafter"/>
</dbReference>
<keyword evidence="6" id="KW-0326">Glycosidase</keyword>
<evidence type="ECO:0000313" key="10">
    <source>
        <dbReference type="Proteomes" id="UP000249645"/>
    </source>
</evidence>
<dbReference type="AlphaFoldDB" id="A0A2W5F6K1"/>
<accession>A0A2W5F6K1</accession>
<feature type="domain" description="Glycoside hydrolase family 29 N-terminal" evidence="8">
    <location>
        <begin position="17"/>
        <end position="340"/>
    </location>
</feature>
<dbReference type="GO" id="GO:0006004">
    <property type="term" value="P:fucose metabolic process"/>
    <property type="evidence" value="ECO:0007669"/>
    <property type="project" value="InterPro"/>
</dbReference>
<reference evidence="9 10" key="1">
    <citation type="submission" date="2017-11" db="EMBL/GenBank/DDBJ databases">
        <title>Infants hospitalized years apart are colonized by the same room-sourced microbial strains.</title>
        <authorList>
            <person name="Brooks B."/>
            <person name="Olm M.R."/>
            <person name="Firek B.A."/>
            <person name="Baker R."/>
            <person name="Thomas B.C."/>
            <person name="Morowitz M.J."/>
            <person name="Banfield J.F."/>
        </authorList>
    </citation>
    <scope>NUCLEOTIDE SEQUENCE [LARGE SCALE GENOMIC DNA]</scope>
    <source>
        <strain evidence="9">S2_009_000_R2_76</strain>
    </source>
</reference>
<dbReference type="Gene3D" id="3.20.20.80">
    <property type="entry name" value="Glycosidases"/>
    <property type="match status" value="1"/>
</dbReference>
<proteinExistence type="inferred from homology"/>
<dbReference type="Proteomes" id="UP000249645">
    <property type="component" value="Unassembled WGS sequence"/>
</dbReference>
<name>A0A2W5F6K1_9SPHI</name>
<evidence type="ECO:0000256" key="7">
    <source>
        <dbReference type="PIRSR" id="PIRSR001092-1"/>
    </source>
</evidence>
<dbReference type="InterPro" id="IPR000933">
    <property type="entry name" value="Glyco_hydro_29"/>
</dbReference>
<dbReference type="SUPFAM" id="SSF51445">
    <property type="entry name" value="(Trans)glycosidases"/>
    <property type="match status" value="1"/>
</dbReference>
<gene>
    <name evidence="9" type="ORF">DI598_08325</name>
</gene>
<dbReference type="InterPro" id="IPR017853">
    <property type="entry name" value="GH"/>
</dbReference>